<comment type="catalytic activity">
    <reaction evidence="16 17">
        <text>(6S)-5,6,7,8-tetrahydrofolyl-(gamma-L-Glu)(n) + L-glutamate + ATP = (6S)-5,6,7,8-tetrahydrofolyl-(gamma-L-Glu)(n+1) + ADP + phosphate + H(+)</text>
        <dbReference type="Rhea" id="RHEA:10580"/>
        <dbReference type="Rhea" id="RHEA-COMP:14738"/>
        <dbReference type="Rhea" id="RHEA-COMP:14740"/>
        <dbReference type="ChEBI" id="CHEBI:15378"/>
        <dbReference type="ChEBI" id="CHEBI:29985"/>
        <dbReference type="ChEBI" id="CHEBI:30616"/>
        <dbReference type="ChEBI" id="CHEBI:43474"/>
        <dbReference type="ChEBI" id="CHEBI:141005"/>
        <dbReference type="ChEBI" id="CHEBI:456216"/>
        <dbReference type="EC" id="6.3.2.17"/>
    </reaction>
</comment>
<dbReference type="InterPro" id="IPR036565">
    <property type="entry name" value="Mur-like_cat_sf"/>
</dbReference>
<evidence type="ECO:0000256" key="5">
    <source>
        <dbReference type="ARBA" id="ARBA00008276"/>
    </source>
</evidence>
<gene>
    <name evidence="18" type="ORF">CHILSU_LOCUS9070</name>
</gene>
<dbReference type="Gene3D" id="3.90.190.20">
    <property type="entry name" value="Mur ligase, C-terminal domain"/>
    <property type="match status" value="1"/>
</dbReference>
<keyword evidence="15" id="KW-0472">Membrane</keyword>
<dbReference type="InterPro" id="IPR023600">
    <property type="entry name" value="Folylpolyglutamate_synth_euk"/>
</dbReference>
<evidence type="ECO:0000256" key="15">
    <source>
        <dbReference type="ARBA" id="ARBA00023136"/>
    </source>
</evidence>
<dbReference type="SUPFAM" id="SSF53623">
    <property type="entry name" value="MurD-like peptide ligases, catalytic domain"/>
    <property type="match status" value="1"/>
</dbReference>
<keyword evidence="6" id="KW-0963">Cytoplasm</keyword>
<dbReference type="Gene3D" id="3.40.1190.10">
    <property type="entry name" value="Mur-like, catalytic domain"/>
    <property type="match status" value="1"/>
</dbReference>
<proteinExistence type="inferred from homology"/>
<dbReference type="EC" id="6.3.2.17" evidence="17"/>
<evidence type="ECO:0000256" key="14">
    <source>
        <dbReference type="ARBA" id="ARBA00023128"/>
    </source>
</evidence>
<sequence length="532" mass="59578">MNSIGLCRQSIVHKLLFRMFSVKHSYEDAVHKLNSLQSNKATLDQVLKDIQTGKKCTNIEDMEKYLWRTGVTLTKLDELSVIHVAGTKGKGSTSAMCESILRHHGYKTGFYSSPHLIAVRERIRLNGRALSEDEFARHFHQVYDNLEASKAYEGDMPKYFWFLTVMAFHVFLKEKVDVAIVEVGIGGLLDATNILRKVPVVGITALGLDHTAILGDSLPQIAAAKAGIMKAGCEAYTVEQPPEAMAVLNRVAQQLKCSLNIVPTYDSYYFPNGYKTRLQTNLEAYRTNASLAIQLAHSWLRWAKLQATNKQNVKIAIASGKVLQNDYKEFDVPYQMNGHKCLNEVVYDGMTTQIPLNTAEGLKECKWPGRYQIVESTYATFYLDGAHTKESMEICSEWFQDTNKNAEAVLVFSATGDRNSEVLLSPLSKLNFKQIYFVIPTAYKRTGKHNDNYSAVEHKDLLARCQRNAEVWEHLKKGGSFSKISILESVSEALIDIKSNSHNINRTSVLVTGSLHLVGATLLIIDPNLSST</sequence>
<comment type="function">
    <text evidence="17">Catalyzes conversion of folates to polyglutamate derivatives allowing concentration of folate compounds in the cell and the intracellular retention of these cofactors, which are important substrates for most of the folate-dependent enzymes that are involved in one-carbon transfer reactions involved in purine, pyrimidine and amino acid synthesis.</text>
</comment>
<dbReference type="InterPro" id="IPR018109">
    <property type="entry name" value="Folylpolyglutamate_synth_CS"/>
</dbReference>
<accession>A0ABN8BAL6</accession>
<evidence type="ECO:0000256" key="11">
    <source>
        <dbReference type="ARBA" id="ARBA00022792"/>
    </source>
</evidence>
<dbReference type="PANTHER" id="PTHR11136">
    <property type="entry name" value="FOLYLPOLYGLUTAMATE SYNTHASE-RELATED"/>
    <property type="match status" value="1"/>
</dbReference>
<comment type="similarity">
    <text evidence="5 17">Belongs to the folylpolyglutamate synthase family.</text>
</comment>
<dbReference type="Proteomes" id="UP001153292">
    <property type="component" value="Chromosome 5"/>
</dbReference>
<comment type="pathway">
    <text evidence="4 17">Cofactor biosynthesis; tetrahydrofolylpolyglutamate biosynthesis.</text>
</comment>
<evidence type="ECO:0000313" key="19">
    <source>
        <dbReference type="Proteomes" id="UP001153292"/>
    </source>
</evidence>
<keyword evidence="14" id="KW-0496">Mitochondrion</keyword>
<evidence type="ECO:0000313" key="18">
    <source>
        <dbReference type="EMBL" id="CAH0405704.1"/>
    </source>
</evidence>
<name>A0ABN8BAL6_CHISP</name>
<evidence type="ECO:0000256" key="6">
    <source>
        <dbReference type="ARBA" id="ARBA00022490"/>
    </source>
</evidence>
<evidence type="ECO:0000256" key="2">
    <source>
        <dbReference type="ARBA" id="ARBA00004305"/>
    </source>
</evidence>
<keyword evidence="11" id="KW-0999">Mitochondrion inner membrane</keyword>
<keyword evidence="19" id="KW-1185">Reference proteome</keyword>
<dbReference type="EMBL" id="OU963898">
    <property type="protein sequence ID" value="CAH0405704.1"/>
    <property type="molecule type" value="Genomic_DNA"/>
</dbReference>
<evidence type="ECO:0000256" key="7">
    <source>
        <dbReference type="ARBA" id="ARBA00022563"/>
    </source>
</evidence>
<evidence type="ECO:0000256" key="12">
    <source>
        <dbReference type="ARBA" id="ARBA00022840"/>
    </source>
</evidence>
<dbReference type="InterPro" id="IPR001645">
    <property type="entry name" value="Folylpolyglutamate_synth"/>
</dbReference>
<dbReference type="PANTHER" id="PTHR11136:SF5">
    <property type="entry name" value="FOLYLPOLYGLUTAMATE SYNTHASE, MITOCHONDRIAL"/>
    <property type="match status" value="1"/>
</dbReference>
<dbReference type="PROSITE" id="PS01012">
    <property type="entry name" value="FOLYLPOLYGLU_SYNT_2"/>
    <property type="match status" value="1"/>
</dbReference>
<evidence type="ECO:0000256" key="16">
    <source>
        <dbReference type="ARBA" id="ARBA00047493"/>
    </source>
</evidence>
<keyword evidence="13" id="KW-0460">Magnesium</keyword>
<evidence type="ECO:0000256" key="13">
    <source>
        <dbReference type="ARBA" id="ARBA00022842"/>
    </source>
</evidence>
<protein>
    <recommendedName>
        <fullName evidence="17">Folylpolyglutamate synthase</fullName>
        <ecNumber evidence="17">6.3.2.17</ecNumber>
    </recommendedName>
    <alternativeName>
        <fullName evidence="17">Folylpoly-gamma-glutamate synthetase</fullName>
    </alternativeName>
    <alternativeName>
        <fullName evidence="17">Tetrahydrofolylpolyglutamate synthase</fullName>
    </alternativeName>
</protein>
<comment type="cofactor">
    <cofactor evidence="17">
        <name>a monovalent cation</name>
        <dbReference type="ChEBI" id="CHEBI:60242"/>
    </cofactor>
    <text evidence="17">A monovalent cation.</text>
</comment>
<organism evidence="18 19">
    <name type="scientific">Chilo suppressalis</name>
    <name type="common">Asiatic rice borer moth</name>
    <dbReference type="NCBI Taxonomy" id="168631"/>
    <lineage>
        <taxon>Eukaryota</taxon>
        <taxon>Metazoa</taxon>
        <taxon>Ecdysozoa</taxon>
        <taxon>Arthropoda</taxon>
        <taxon>Hexapoda</taxon>
        <taxon>Insecta</taxon>
        <taxon>Pterygota</taxon>
        <taxon>Neoptera</taxon>
        <taxon>Endopterygota</taxon>
        <taxon>Lepidoptera</taxon>
        <taxon>Glossata</taxon>
        <taxon>Ditrysia</taxon>
        <taxon>Pyraloidea</taxon>
        <taxon>Crambidae</taxon>
        <taxon>Crambinae</taxon>
        <taxon>Chilo</taxon>
    </lineage>
</organism>
<keyword evidence="9" id="KW-0479">Metal-binding</keyword>
<keyword evidence="10" id="KW-0547">Nucleotide-binding</keyword>
<evidence type="ECO:0000256" key="8">
    <source>
        <dbReference type="ARBA" id="ARBA00022598"/>
    </source>
</evidence>
<keyword evidence="8 17" id="KW-0436">Ligase</keyword>
<keyword evidence="7 17" id="KW-0554">One-carbon metabolism</keyword>
<dbReference type="InterPro" id="IPR036615">
    <property type="entry name" value="Mur_ligase_C_dom_sf"/>
</dbReference>
<dbReference type="PROSITE" id="PS01011">
    <property type="entry name" value="FOLYLPOLYGLU_SYNT_1"/>
    <property type="match status" value="1"/>
</dbReference>
<evidence type="ECO:0000256" key="17">
    <source>
        <dbReference type="PIRNR" id="PIRNR038895"/>
    </source>
</evidence>
<comment type="subcellular location">
    <subcellularLocation>
        <location evidence="3">Cytoplasm</location>
    </subcellularLocation>
    <subcellularLocation>
        <location evidence="1">Mitochondrion inner membrane</location>
    </subcellularLocation>
    <subcellularLocation>
        <location evidence="2">Mitochondrion matrix</location>
    </subcellularLocation>
</comment>
<dbReference type="SUPFAM" id="SSF53244">
    <property type="entry name" value="MurD-like peptide ligases, peptide-binding domain"/>
    <property type="match status" value="1"/>
</dbReference>
<keyword evidence="12" id="KW-0067">ATP-binding</keyword>
<evidence type="ECO:0000256" key="9">
    <source>
        <dbReference type="ARBA" id="ARBA00022723"/>
    </source>
</evidence>
<reference evidence="18" key="1">
    <citation type="submission" date="2021-12" db="EMBL/GenBank/DDBJ databases">
        <authorList>
            <person name="King R."/>
        </authorList>
    </citation>
    <scope>NUCLEOTIDE SEQUENCE</scope>
</reference>
<dbReference type="NCBIfam" id="TIGR01499">
    <property type="entry name" value="folC"/>
    <property type="match status" value="1"/>
</dbReference>
<evidence type="ECO:0000256" key="10">
    <source>
        <dbReference type="ARBA" id="ARBA00022741"/>
    </source>
</evidence>
<dbReference type="PIRSF" id="PIRSF038895">
    <property type="entry name" value="FPGS"/>
    <property type="match status" value="1"/>
</dbReference>
<evidence type="ECO:0000256" key="4">
    <source>
        <dbReference type="ARBA" id="ARBA00005150"/>
    </source>
</evidence>
<evidence type="ECO:0000256" key="3">
    <source>
        <dbReference type="ARBA" id="ARBA00004496"/>
    </source>
</evidence>
<evidence type="ECO:0000256" key="1">
    <source>
        <dbReference type="ARBA" id="ARBA00004273"/>
    </source>
</evidence>